<name>A0A1V0RQU0_9RHOB</name>
<keyword evidence="8" id="KW-0460">Magnesium</keyword>
<dbReference type="InterPro" id="IPR013217">
    <property type="entry name" value="Methyltransf_12"/>
</dbReference>
<sequence>MGLGGRHGSGLCAARMAQRPMTRANPQRPVVTTALHDARLQAVETAVTKTGARTLLDLGCGAGDLLLRLALLPGLTRLTGIDIDLPSLRAAQARLADLPPETRAKVQLAQASMTVAHPNLRGYDCACLVETIEHLPLGDLNRLERALFADMRPGHVIVTTPNAEFNPVLGVPSHRFRHPGHHFEWDRARFAGWAEGVAARHGYTVTCHAIGEAHPALGGASQMAVFAPLG</sequence>
<dbReference type="EC" id="2.1.1.386" evidence="11"/>
<evidence type="ECO:0000256" key="6">
    <source>
        <dbReference type="ARBA" id="ARBA00022691"/>
    </source>
</evidence>
<evidence type="ECO:0000313" key="14">
    <source>
        <dbReference type="EMBL" id="ARE84144.1"/>
    </source>
</evidence>
<keyword evidence="7" id="KW-0479">Metal-binding</keyword>
<keyword evidence="5 14" id="KW-0808">Transferase</keyword>
<keyword evidence="9" id="KW-0694">RNA-binding</keyword>
<feature type="domain" description="Methyltransferase type 12" evidence="13">
    <location>
        <begin position="56"/>
        <end position="153"/>
    </location>
</feature>
<keyword evidence="15" id="KW-1185">Reference proteome</keyword>
<dbReference type="InterPro" id="IPR029063">
    <property type="entry name" value="SAM-dependent_MTases_sf"/>
</dbReference>
<evidence type="ECO:0000256" key="8">
    <source>
        <dbReference type="ARBA" id="ARBA00022842"/>
    </source>
</evidence>
<gene>
    <name evidence="14" type="ORF">ROSMUCSMR3_02675</name>
</gene>
<evidence type="ECO:0000256" key="1">
    <source>
        <dbReference type="ARBA" id="ARBA00001946"/>
    </source>
</evidence>
<dbReference type="OrthoDB" id="626362at2"/>
<evidence type="ECO:0000256" key="12">
    <source>
        <dbReference type="ARBA" id="ARBA00048418"/>
    </source>
</evidence>
<dbReference type="GO" id="GO:0031047">
    <property type="term" value="P:regulatory ncRNA-mediated gene silencing"/>
    <property type="evidence" value="ECO:0007669"/>
    <property type="project" value="UniProtKB-KW"/>
</dbReference>
<dbReference type="EMBL" id="CP020474">
    <property type="protein sequence ID" value="ARE84144.1"/>
    <property type="molecule type" value="Genomic_DNA"/>
</dbReference>
<evidence type="ECO:0000256" key="3">
    <source>
        <dbReference type="ARBA" id="ARBA00021330"/>
    </source>
</evidence>
<keyword evidence="10" id="KW-0943">RNA-mediated gene silencing</keyword>
<evidence type="ECO:0000256" key="2">
    <source>
        <dbReference type="ARBA" id="ARBA00009026"/>
    </source>
</evidence>
<dbReference type="GO" id="GO:0003723">
    <property type="term" value="F:RNA binding"/>
    <property type="evidence" value="ECO:0007669"/>
    <property type="project" value="UniProtKB-KW"/>
</dbReference>
<evidence type="ECO:0000313" key="15">
    <source>
        <dbReference type="Proteomes" id="UP000192273"/>
    </source>
</evidence>
<evidence type="ECO:0000256" key="10">
    <source>
        <dbReference type="ARBA" id="ARBA00023158"/>
    </source>
</evidence>
<evidence type="ECO:0000256" key="7">
    <source>
        <dbReference type="ARBA" id="ARBA00022723"/>
    </source>
</evidence>
<proteinExistence type="inferred from homology"/>
<evidence type="ECO:0000256" key="5">
    <source>
        <dbReference type="ARBA" id="ARBA00022679"/>
    </source>
</evidence>
<accession>A0A1V0RQU0</accession>
<reference evidence="14 15" key="1">
    <citation type="submission" date="2017-03" db="EMBL/GenBank/DDBJ databases">
        <title>Genome Sequence of Roseovarius mucosus strain SMR3 Isolated from a culture of the Diatom Skeletonema marinoi.</title>
        <authorList>
            <person name="Topel M."/>
            <person name="Pinder M."/>
            <person name="Johansson O.N."/>
            <person name="Kourtchenko O."/>
            <person name="Godhe A."/>
            <person name="Clarke A.K."/>
        </authorList>
    </citation>
    <scope>NUCLEOTIDE SEQUENCE [LARGE SCALE GENOMIC DNA]</scope>
    <source>
        <strain evidence="14 15">SMR3</strain>
    </source>
</reference>
<dbReference type="PANTHER" id="PTHR21404:SF3">
    <property type="entry name" value="SMALL RNA 2'-O-METHYLTRANSFERASE"/>
    <property type="match status" value="1"/>
</dbReference>
<comment type="similarity">
    <text evidence="2">Belongs to the methyltransferase superfamily. HEN1 family.</text>
</comment>
<protein>
    <recommendedName>
        <fullName evidence="3">Small RNA 2'-O-methyltransferase</fullName>
        <ecNumber evidence="11">2.1.1.386</ecNumber>
    </recommendedName>
</protein>
<dbReference type="AlphaFoldDB" id="A0A1V0RQU0"/>
<comment type="catalytic activity">
    <reaction evidence="12">
        <text>small RNA 3'-end nucleotide + S-adenosyl-L-methionine = small RNA 3'-end 2'-O-methylnucleotide + S-adenosyl-L-homocysteine + H(+)</text>
        <dbReference type="Rhea" id="RHEA:37887"/>
        <dbReference type="Rhea" id="RHEA-COMP:10415"/>
        <dbReference type="Rhea" id="RHEA-COMP:10416"/>
        <dbReference type="ChEBI" id="CHEBI:15378"/>
        <dbReference type="ChEBI" id="CHEBI:57856"/>
        <dbReference type="ChEBI" id="CHEBI:59789"/>
        <dbReference type="ChEBI" id="CHEBI:74896"/>
        <dbReference type="ChEBI" id="CHEBI:74898"/>
        <dbReference type="EC" id="2.1.1.386"/>
    </reaction>
</comment>
<evidence type="ECO:0000259" key="13">
    <source>
        <dbReference type="Pfam" id="PF08242"/>
    </source>
</evidence>
<organism evidence="14 15">
    <name type="scientific">Roseovarius mucosus</name>
    <dbReference type="NCBI Taxonomy" id="215743"/>
    <lineage>
        <taxon>Bacteria</taxon>
        <taxon>Pseudomonadati</taxon>
        <taxon>Pseudomonadota</taxon>
        <taxon>Alphaproteobacteria</taxon>
        <taxon>Rhodobacterales</taxon>
        <taxon>Roseobacteraceae</taxon>
        <taxon>Roseovarius</taxon>
    </lineage>
</organism>
<comment type="cofactor">
    <cofactor evidence="1">
        <name>Mg(2+)</name>
        <dbReference type="ChEBI" id="CHEBI:18420"/>
    </cofactor>
</comment>
<dbReference type="GO" id="GO:0046872">
    <property type="term" value="F:metal ion binding"/>
    <property type="evidence" value="ECO:0007669"/>
    <property type="project" value="UniProtKB-KW"/>
</dbReference>
<keyword evidence="6" id="KW-0949">S-adenosyl-L-methionine</keyword>
<keyword evidence="14" id="KW-0830">Ubiquinone</keyword>
<dbReference type="GO" id="GO:0001510">
    <property type="term" value="P:RNA methylation"/>
    <property type="evidence" value="ECO:0007669"/>
    <property type="project" value="InterPro"/>
</dbReference>
<dbReference type="Pfam" id="PF08242">
    <property type="entry name" value="Methyltransf_12"/>
    <property type="match status" value="1"/>
</dbReference>
<dbReference type="PANTHER" id="PTHR21404">
    <property type="entry name" value="HEN1"/>
    <property type="match status" value="1"/>
</dbReference>
<dbReference type="InterPro" id="IPR026610">
    <property type="entry name" value="Hen1"/>
</dbReference>
<evidence type="ECO:0000256" key="11">
    <source>
        <dbReference type="ARBA" id="ARBA00035025"/>
    </source>
</evidence>
<dbReference type="KEGG" id="rmm:ROSMUCSMR3_02675"/>
<evidence type="ECO:0000256" key="4">
    <source>
        <dbReference type="ARBA" id="ARBA00022603"/>
    </source>
</evidence>
<dbReference type="GO" id="GO:0090486">
    <property type="term" value="F:small RNA 2'-O-methyltransferase activity"/>
    <property type="evidence" value="ECO:0007669"/>
    <property type="project" value="UniProtKB-EC"/>
</dbReference>
<keyword evidence="4 14" id="KW-0489">Methyltransferase</keyword>
<dbReference type="Proteomes" id="UP000192273">
    <property type="component" value="Chromosome"/>
</dbReference>
<dbReference type="Gene3D" id="3.40.50.150">
    <property type="entry name" value="Vaccinia Virus protein VP39"/>
    <property type="match status" value="1"/>
</dbReference>
<dbReference type="SUPFAM" id="SSF53335">
    <property type="entry name" value="S-adenosyl-L-methionine-dependent methyltransferases"/>
    <property type="match status" value="1"/>
</dbReference>
<evidence type="ECO:0000256" key="9">
    <source>
        <dbReference type="ARBA" id="ARBA00022884"/>
    </source>
</evidence>